<proteinExistence type="predicted"/>
<sequence length="106" mass="12954">MNTFDKMILQKFYDDRVIFVPKYQELYNKINYDSYEWFKIQYSDVCSHGDKIINDILDEIIQLKDYDISIDEIKYNDEEYNLYLDHILDFYEDYINGSDPDPCWAS</sequence>
<evidence type="ECO:0000313" key="1">
    <source>
        <dbReference type="EMBL" id="ARF10442.1"/>
    </source>
</evidence>
<name>A0A1V0SFE2_9VIRU</name>
<accession>A0A1V0SFE2</accession>
<protein>
    <submittedName>
        <fullName evidence="1">Uncharacterized protein</fullName>
    </submittedName>
</protein>
<reference evidence="1" key="1">
    <citation type="journal article" date="2017" name="Science">
        <title>Giant viruses with an expanded complement of translation system components.</title>
        <authorList>
            <person name="Schulz F."/>
            <person name="Yutin N."/>
            <person name="Ivanova N.N."/>
            <person name="Ortega D.R."/>
            <person name="Lee T.K."/>
            <person name="Vierheilig J."/>
            <person name="Daims H."/>
            <person name="Horn M."/>
            <person name="Wagner M."/>
            <person name="Jensen G.J."/>
            <person name="Kyrpides N.C."/>
            <person name="Koonin E.V."/>
            <person name="Woyke T."/>
        </authorList>
    </citation>
    <scope>NUCLEOTIDE SEQUENCE</scope>
    <source>
        <strain evidence="1">HKV1</strain>
    </source>
</reference>
<organism evidence="1">
    <name type="scientific">Hokovirus HKV1</name>
    <dbReference type="NCBI Taxonomy" id="1977638"/>
    <lineage>
        <taxon>Viruses</taxon>
        <taxon>Varidnaviria</taxon>
        <taxon>Bamfordvirae</taxon>
        <taxon>Nucleocytoviricota</taxon>
        <taxon>Megaviricetes</taxon>
        <taxon>Imitervirales</taxon>
        <taxon>Mimiviridae</taxon>
        <taxon>Klosneuvirinae</taxon>
        <taxon>Hokovirus</taxon>
    </lineage>
</organism>
<gene>
    <name evidence="1" type="ORF">Hokovirus_1_321</name>
</gene>
<dbReference type="EMBL" id="KY684103">
    <property type="protein sequence ID" value="ARF10442.1"/>
    <property type="molecule type" value="Genomic_DNA"/>
</dbReference>